<dbReference type="GO" id="GO:0005739">
    <property type="term" value="C:mitochondrion"/>
    <property type="evidence" value="ECO:0007669"/>
    <property type="project" value="TreeGrafter"/>
</dbReference>
<dbReference type="SUPFAM" id="SSF52833">
    <property type="entry name" value="Thioredoxin-like"/>
    <property type="match status" value="1"/>
</dbReference>
<dbReference type="EMBL" id="JARGDH010000005">
    <property type="protein sequence ID" value="KAL0267166.1"/>
    <property type="molecule type" value="Genomic_DNA"/>
</dbReference>
<dbReference type="GO" id="GO:0045454">
    <property type="term" value="P:cell redox homeostasis"/>
    <property type="evidence" value="ECO:0007669"/>
    <property type="project" value="TreeGrafter"/>
</dbReference>
<sequence length="130" mass="14710">MMRFIRSIASSAVVRRKPRDIVNNDEFIKHVINSEYPVVVNFHADWCDPCKILTPKLKEIIEPMGDVDLAIVDVEKNPELVESFEVKAVPAVVALRNGHVVDKFIGLVDEEIIGKLMVKLMPRKSSDQKS</sequence>
<dbReference type="PANTHER" id="PTHR43601:SF5">
    <property type="entry name" value="EG:132E8.3 PROTEIN"/>
    <property type="match status" value="1"/>
</dbReference>
<reference evidence="3" key="1">
    <citation type="journal article" date="2024" name="Gigascience">
        <title>Chromosome-level genome of the poultry shaft louse Menopon gallinae provides insight into the host-switching and adaptive evolution of parasitic lice.</title>
        <authorList>
            <person name="Xu Y."/>
            <person name="Ma L."/>
            <person name="Liu S."/>
            <person name="Liang Y."/>
            <person name="Liu Q."/>
            <person name="He Z."/>
            <person name="Tian L."/>
            <person name="Duan Y."/>
            <person name="Cai W."/>
            <person name="Li H."/>
            <person name="Song F."/>
        </authorList>
    </citation>
    <scope>NUCLEOTIDE SEQUENCE</scope>
    <source>
        <strain evidence="3">Cailab_2023a</strain>
    </source>
</reference>
<dbReference type="InterPro" id="IPR036249">
    <property type="entry name" value="Thioredoxin-like_sf"/>
</dbReference>
<dbReference type="InterPro" id="IPR013766">
    <property type="entry name" value="Thioredoxin_domain"/>
</dbReference>
<evidence type="ECO:0000313" key="3">
    <source>
        <dbReference type="EMBL" id="KAL0267166.1"/>
    </source>
</evidence>
<proteinExistence type="inferred from homology"/>
<name>A0AAW2HBL1_9NEOP</name>
<dbReference type="CDD" id="cd02947">
    <property type="entry name" value="TRX_family"/>
    <property type="match status" value="1"/>
</dbReference>
<dbReference type="AlphaFoldDB" id="A0AAW2HBL1"/>
<dbReference type="PANTHER" id="PTHR43601">
    <property type="entry name" value="THIOREDOXIN, MITOCHONDRIAL"/>
    <property type="match status" value="1"/>
</dbReference>
<dbReference type="Gene3D" id="3.40.30.10">
    <property type="entry name" value="Glutaredoxin"/>
    <property type="match status" value="1"/>
</dbReference>
<evidence type="ECO:0000256" key="1">
    <source>
        <dbReference type="ARBA" id="ARBA00008987"/>
    </source>
</evidence>
<dbReference type="PROSITE" id="PS51352">
    <property type="entry name" value="THIOREDOXIN_2"/>
    <property type="match status" value="1"/>
</dbReference>
<feature type="domain" description="Thioredoxin" evidence="2">
    <location>
        <begin position="3"/>
        <end position="122"/>
    </location>
</feature>
<comment type="similarity">
    <text evidence="1">Belongs to the thioredoxin family.</text>
</comment>
<comment type="caution">
    <text evidence="3">The sequence shown here is derived from an EMBL/GenBank/DDBJ whole genome shotgun (WGS) entry which is preliminary data.</text>
</comment>
<evidence type="ECO:0000259" key="2">
    <source>
        <dbReference type="PROSITE" id="PS51352"/>
    </source>
</evidence>
<gene>
    <name evidence="3" type="ORF">PYX00_009513</name>
</gene>
<accession>A0AAW2HBL1</accession>
<protein>
    <recommendedName>
        <fullName evidence="2">Thioredoxin domain-containing protein</fullName>
    </recommendedName>
</protein>
<organism evidence="3">
    <name type="scientific">Menopon gallinae</name>
    <name type="common">poultry shaft louse</name>
    <dbReference type="NCBI Taxonomy" id="328185"/>
    <lineage>
        <taxon>Eukaryota</taxon>
        <taxon>Metazoa</taxon>
        <taxon>Ecdysozoa</taxon>
        <taxon>Arthropoda</taxon>
        <taxon>Hexapoda</taxon>
        <taxon>Insecta</taxon>
        <taxon>Pterygota</taxon>
        <taxon>Neoptera</taxon>
        <taxon>Paraneoptera</taxon>
        <taxon>Psocodea</taxon>
        <taxon>Troctomorpha</taxon>
        <taxon>Phthiraptera</taxon>
        <taxon>Amblycera</taxon>
        <taxon>Menoponidae</taxon>
        <taxon>Menopon</taxon>
    </lineage>
</organism>
<dbReference type="Pfam" id="PF00085">
    <property type="entry name" value="Thioredoxin"/>
    <property type="match status" value="1"/>
</dbReference>